<evidence type="ECO:0000259" key="8">
    <source>
        <dbReference type="Pfam" id="PF00933"/>
    </source>
</evidence>
<evidence type="ECO:0000256" key="1">
    <source>
        <dbReference type="ARBA" id="ARBA00001231"/>
    </source>
</evidence>
<dbReference type="InterPro" id="IPR036881">
    <property type="entry name" value="Glyco_hydro_3_C_sf"/>
</dbReference>
<sequence>MGASRPLALAAAALLACGVAGCGGGGSGEGGRTPSAGSGTPSAPPSATTAPDAWIPGRVAQMSVQEKVGQLFVPAFSSRADALAKVRKYHVGGLIYFPENFGSPARTAAQSNALQKAAKIPLLLGVDEEQGIVSRTPFITRFPGNMALGATRNPDDARAAARVTGTELRAVGINLDYAPDADVNVNPRNPVIGLRSFGSDPALASTMTAGAVGGYQDAGVAATAKHFPGHGDTAVDSHTGLPVIKHSPAEWERLDAPPFKAAIAAGVDVIMTAHIVVPKLDKSGDPSTLSKTVLTGLLRDKLGYQGVITTDSLQMAGVREKYGDAAVPVRAINAGADQLLMPPSLPRAFKAVVQAVRSGKITEKRLDESVTRILKLKQRRGLFQGTAADPAKAEAAIGTSAQAATARQVAERSVTLVRNKGGLLPLKGKKVAVSGPGADRLLAALRRQGVATAARGAADVTVLTTQNAGSATAPRVRALGPKPVVVAALGRPYDLDAAGGAAAALATYSSSTVSVNALAKVLSGAVKPTGKLPVPAGGHPAGYGLGYP</sequence>
<dbReference type="EC" id="3.2.1.52" evidence="3"/>
<evidence type="ECO:0000313" key="11">
    <source>
        <dbReference type="Proteomes" id="UP000475532"/>
    </source>
</evidence>
<feature type="domain" description="Glycoside hydrolase family 3 N-terminal" evidence="8">
    <location>
        <begin position="64"/>
        <end position="376"/>
    </location>
</feature>
<comment type="catalytic activity">
    <reaction evidence="1">
        <text>Hydrolysis of terminal non-reducing N-acetyl-D-hexosamine residues in N-acetyl-beta-D-hexosaminides.</text>
        <dbReference type="EC" id="3.2.1.52"/>
    </reaction>
</comment>
<dbReference type="Pfam" id="PF01915">
    <property type="entry name" value="Glyco_hydro_3_C"/>
    <property type="match status" value="1"/>
</dbReference>
<proteinExistence type="inferred from homology"/>
<feature type="compositionally biased region" description="Low complexity" evidence="6">
    <location>
        <begin position="32"/>
        <end position="50"/>
    </location>
</feature>
<evidence type="ECO:0000256" key="4">
    <source>
        <dbReference type="ARBA" id="ARBA00022801"/>
    </source>
</evidence>
<name>A0A6L9QI09_9ACTN</name>
<reference evidence="10 11" key="1">
    <citation type="submission" date="2020-01" db="EMBL/GenBank/DDBJ databases">
        <title>Insect and environment-associated Actinomycetes.</title>
        <authorList>
            <person name="Currrie C."/>
            <person name="Chevrette M."/>
            <person name="Carlson C."/>
            <person name="Stubbendieck R."/>
            <person name="Wendt-Pienkowski E."/>
        </authorList>
    </citation>
    <scope>NUCLEOTIDE SEQUENCE [LARGE SCALE GENOMIC DNA]</scope>
    <source>
        <strain evidence="10 11">SID10258</strain>
    </source>
</reference>
<evidence type="ECO:0000256" key="5">
    <source>
        <dbReference type="ARBA" id="ARBA00023295"/>
    </source>
</evidence>
<dbReference type="PROSITE" id="PS51257">
    <property type="entry name" value="PROKAR_LIPOPROTEIN"/>
    <property type="match status" value="1"/>
</dbReference>
<dbReference type="Pfam" id="PF00933">
    <property type="entry name" value="Glyco_hydro_3"/>
    <property type="match status" value="1"/>
</dbReference>
<protein>
    <recommendedName>
        <fullName evidence="3">beta-N-acetylhexosaminidase</fullName>
        <ecNumber evidence="3">3.2.1.52</ecNumber>
    </recommendedName>
</protein>
<keyword evidence="7" id="KW-0732">Signal</keyword>
<dbReference type="GO" id="GO:0009254">
    <property type="term" value="P:peptidoglycan turnover"/>
    <property type="evidence" value="ECO:0007669"/>
    <property type="project" value="TreeGrafter"/>
</dbReference>
<dbReference type="SUPFAM" id="SSF52279">
    <property type="entry name" value="Beta-D-glucan exohydrolase, C-terminal domain"/>
    <property type="match status" value="1"/>
</dbReference>
<evidence type="ECO:0000256" key="6">
    <source>
        <dbReference type="SAM" id="MobiDB-lite"/>
    </source>
</evidence>
<dbReference type="Gene3D" id="3.40.50.1700">
    <property type="entry name" value="Glycoside hydrolase family 3 C-terminal domain"/>
    <property type="match status" value="1"/>
</dbReference>
<dbReference type="InterPro" id="IPR036962">
    <property type="entry name" value="Glyco_hydro_3_N_sf"/>
</dbReference>
<dbReference type="GO" id="GO:0005975">
    <property type="term" value="P:carbohydrate metabolic process"/>
    <property type="evidence" value="ECO:0007669"/>
    <property type="project" value="InterPro"/>
</dbReference>
<dbReference type="FunFam" id="3.20.20.300:FF:000014">
    <property type="entry name" value="Beta-hexosaminidase, lipoprotein"/>
    <property type="match status" value="1"/>
</dbReference>
<comment type="similarity">
    <text evidence="2">Belongs to the glycosyl hydrolase 3 family.</text>
</comment>
<dbReference type="GO" id="GO:0004563">
    <property type="term" value="F:beta-N-acetylhexosaminidase activity"/>
    <property type="evidence" value="ECO:0007669"/>
    <property type="project" value="UniProtKB-EC"/>
</dbReference>
<dbReference type="InterPro" id="IPR002772">
    <property type="entry name" value="Glyco_hydro_3_C"/>
</dbReference>
<evidence type="ECO:0000256" key="7">
    <source>
        <dbReference type="SAM" id="SignalP"/>
    </source>
</evidence>
<evidence type="ECO:0000256" key="2">
    <source>
        <dbReference type="ARBA" id="ARBA00005336"/>
    </source>
</evidence>
<gene>
    <name evidence="10" type="ORF">G3I70_17715</name>
</gene>
<dbReference type="InterPro" id="IPR017853">
    <property type="entry name" value="GH"/>
</dbReference>
<dbReference type="AlphaFoldDB" id="A0A6L9QI09"/>
<organism evidence="10 11">
    <name type="scientific">Actinomadura bangladeshensis</name>
    <dbReference type="NCBI Taxonomy" id="453573"/>
    <lineage>
        <taxon>Bacteria</taxon>
        <taxon>Bacillati</taxon>
        <taxon>Actinomycetota</taxon>
        <taxon>Actinomycetes</taxon>
        <taxon>Streptosporangiales</taxon>
        <taxon>Thermomonosporaceae</taxon>
        <taxon>Actinomadura</taxon>
    </lineage>
</organism>
<dbReference type="PANTHER" id="PTHR30480:SF13">
    <property type="entry name" value="BETA-HEXOSAMINIDASE"/>
    <property type="match status" value="1"/>
</dbReference>
<keyword evidence="5" id="KW-0326">Glycosidase</keyword>
<comment type="caution">
    <text evidence="10">The sequence shown here is derived from an EMBL/GenBank/DDBJ whole genome shotgun (WGS) entry which is preliminary data.</text>
</comment>
<dbReference type="PANTHER" id="PTHR30480">
    <property type="entry name" value="BETA-HEXOSAMINIDASE-RELATED"/>
    <property type="match status" value="1"/>
</dbReference>
<accession>A0A6L9QI09</accession>
<feature type="signal peptide" evidence="7">
    <location>
        <begin position="1"/>
        <end position="22"/>
    </location>
</feature>
<evidence type="ECO:0000259" key="9">
    <source>
        <dbReference type="Pfam" id="PF01915"/>
    </source>
</evidence>
<keyword evidence="4" id="KW-0378">Hydrolase</keyword>
<dbReference type="EMBL" id="JAAGLI010000441">
    <property type="protein sequence ID" value="NEA24313.1"/>
    <property type="molecule type" value="Genomic_DNA"/>
</dbReference>
<feature type="domain" description="Glycoside hydrolase family 3 C-terminal" evidence="9">
    <location>
        <begin position="455"/>
        <end position="535"/>
    </location>
</feature>
<feature type="chain" id="PRO_5027090377" description="beta-N-acetylhexosaminidase" evidence="7">
    <location>
        <begin position="23"/>
        <end position="548"/>
    </location>
</feature>
<dbReference type="Proteomes" id="UP000475532">
    <property type="component" value="Unassembled WGS sequence"/>
</dbReference>
<dbReference type="RefSeq" id="WP_163057342.1">
    <property type="nucleotide sequence ID" value="NZ_JAAGLI010000441.1"/>
</dbReference>
<dbReference type="SUPFAM" id="SSF51445">
    <property type="entry name" value="(Trans)glycosidases"/>
    <property type="match status" value="1"/>
</dbReference>
<evidence type="ECO:0000256" key="3">
    <source>
        <dbReference type="ARBA" id="ARBA00012663"/>
    </source>
</evidence>
<feature type="region of interest" description="Disordered" evidence="6">
    <location>
        <begin position="26"/>
        <end position="50"/>
    </location>
</feature>
<dbReference type="Gene3D" id="3.20.20.300">
    <property type="entry name" value="Glycoside hydrolase, family 3, N-terminal domain"/>
    <property type="match status" value="1"/>
</dbReference>
<dbReference type="InterPro" id="IPR001764">
    <property type="entry name" value="Glyco_hydro_3_N"/>
</dbReference>
<dbReference type="InterPro" id="IPR050226">
    <property type="entry name" value="NagZ_Beta-hexosaminidase"/>
</dbReference>
<evidence type="ECO:0000313" key="10">
    <source>
        <dbReference type="EMBL" id="NEA24313.1"/>
    </source>
</evidence>
<dbReference type="PRINTS" id="PR00133">
    <property type="entry name" value="GLHYDRLASE3"/>
</dbReference>